<dbReference type="Pfam" id="PF00873">
    <property type="entry name" value="ACR_tran"/>
    <property type="match status" value="1"/>
</dbReference>
<keyword evidence="1" id="KW-0472">Membrane</keyword>
<dbReference type="SUPFAM" id="SSF82693">
    <property type="entry name" value="Multidrug efflux transporter AcrB pore domain, PN1, PN2, PC1 and PC2 subdomains"/>
    <property type="match status" value="2"/>
</dbReference>
<dbReference type="KEGG" id="salm:D0Y50_11310"/>
<dbReference type="PANTHER" id="PTHR32063:SF18">
    <property type="entry name" value="CATION EFFLUX SYSTEM PROTEIN"/>
    <property type="match status" value="1"/>
</dbReference>
<accession>A0A346NMY4</accession>
<dbReference type="Proteomes" id="UP000262073">
    <property type="component" value="Chromosome"/>
</dbReference>
<dbReference type="Gene3D" id="3.30.70.1430">
    <property type="entry name" value="Multidrug efflux transporter AcrB pore domain"/>
    <property type="match status" value="2"/>
</dbReference>
<dbReference type="GO" id="GO:0005886">
    <property type="term" value="C:plasma membrane"/>
    <property type="evidence" value="ECO:0007669"/>
    <property type="project" value="TreeGrafter"/>
</dbReference>
<keyword evidence="3" id="KW-1185">Reference proteome</keyword>
<name>A0A346NMY4_9ALTE</name>
<feature type="transmembrane region" description="Helical" evidence="1">
    <location>
        <begin position="957"/>
        <end position="978"/>
    </location>
</feature>
<feature type="transmembrane region" description="Helical" evidence="1">
    <location>
        <begin position="361"/>
        <end position="382"/>
    </location>
</feature>
<feature type="transmembrane region" description="Helical" evidence="1">
    <location>
        <begin position="984"/>
        <end position="1006"/>
    </location>
</feature>
<feature type="transmembrane region" description="Helical" evidence="1">
    <location>
        <begin position="336"/>
        <end position="354"/>
    </location>
</feature>
<dbReference type="GO" id="GO:0042910">
    <property type="term" value="F:xenobiotic transmembrane transporter activity"/>
    <property type="evidence" value="ECO:0007669"/>
    <property type="project" value="TreeGrafter"/>
</dbReference>
<dbReference type="PANTHER" id="PTHR32063">
    <property type="match status" value="1"/>
</dbReference>
<keyword evidence="1" id="KW-0812">Transmembrane</keyword>
<evidence type="ECO:0000313" key="2">
    <source>
        <dbReference type="EMBL" id="AXR06891.1"/>
    </source>
</evidence>
<sequence>MKIATYSIKNPLTVWLLMVIFLVGGINAIIQIGKLEDPAFAIKQAIVTTYYPGATAREVEQEVTEPIESTIQQLSQLGDITSRSLPGQSQVTVELRDNFSGENLPQAWDELRRKVDAAARSLPQGAGTPIVNDDFGDVYGMYYAITAEGFSNRQKRELASRLRREVLTVPGVTRAQLGGVPEETIYVEVTQEKLASLGISMSQIASVFQTESAIADAGSVRVEDRRIRLVIPAGDDSAETIRSLSFGMPGTTEQLNIGDIAQVYRLESETPTQLTRHNGQSSFTLAIAGRSDLNIVDIGHKVEAHLDTLRAKLPLGVAIQPIYEQHKVVDEAISDFLINLAASVGIVVAVLLLVMGWRVGVVVGGTLLLTVLGTVLFMWVFSIQMERISLGALIIAMGMLVDNAIVIAESMLLNMQKGKGSVDAAEEAAQQTQFPLLAATVIGILAFAGIGLSQDTTGDFMFSLFAVILISLLLSWVLAVTVTPLLGHYLFKTEHNDADDDIYQGRGFRLYRGLLGLALRHRRITLVILLVTTVVSVIGFGQVKQSFFPPSNTPIFYVNYYLPQGSDIRATEADMVEIEQKILARKEVADVTSVIGMGGSRFMLTYAPELPNPSYGQFIVRTHSREAIPAVIDYIQNDISKAHPQAQIYSKRIFFGPAEGAKVEARFMGNDPDVLRELGAQAIKIMSESTLVTDIRQNWRQREMIVRPVIDDEKARIAGLSRTQIGDALEFASVGNQVGVYREDDRQIPVVIRPPAEERRSMSWLEDRLIYSEAEQSFIPVTQVVKDFELHSENGIIHRRNRVRTLTVQAEPVGDNTAATARANVVKAIEAIKLPAGYTLEWGGEFESSRDAQASLGTKLPISFLSMILITILLFNALRQAALIWIIVPMCVCGVTAGLIITGLPFSFTALLGLLSLSGMLIKNAIVLVDEADLRRRSADNLQDAIFGASISRVRPVILAVLTTVLGMLPLLWDAFFASMAVTIMGGLTFATLLTLVAVPVLYSLFFSEKDMHQGV</sequence>
<protein>
    <submittedName>
        <fullName evidence="2">Efflux RND transporter permease subunit</fullName>
    </submittedName>
</protein>
<feature type="transmembrane region" description="Helical" evidence="1">
    <location>
        <begin position="856"/>
        <end position="875"/>
    </location>
</feature>
<feature type="transmembrane region" description="Helical" evidence="1">
    <location>
        <begin position="908"/>
        <end position="929"/>
    </location>
</feature>
<proteinExistence type="predicted"/>
<dbReference type="SUPFAM" id="SSF82866">
    <property type="entry name" value="Multidrug efflux transporter AcrB transmembrane domain"/>
    <property type="match status" value="2"/>
</dbReference>
<dbReference type="Gene3D" id="3.30.70.1440">
    <property type="entry name" value="Multidrug efflux transporter AcrB pore domain"/>
    <property type="match status" value="1"/>
</dbReference>
<dbReference type="OrthoDB" id="9757940at2"/>
<dbReference type="Gene3D" id="1.20.1640.10">
    <property type="entry name" value="Multidrug efflux transporter AcrB transmembrane domain"/>
    <property type="match status" value="2"/>
</dbReference>
<gene>
    <name evidence="2" type="ORF">D0Y50_11310</name>
</gene>
<feature type="transmembrane region" description="Helical" evidence="1">
    <location>
        <begin position="388"/>
        <end position="413"/>
    </location>
</feature>
<dbReference type="Gene3D" id="3.30.70.1320">
    <property type="entry name" value="Multidrug efflux transporter AcrB pore domain like"/>
    <property type="match status" value="1"/>
</dbReference>
<dbReference type="InterPro" id="IPR027463">
    <property type="entry name" value="AcrB_DN_DC_subdom"/>
</dbReference>
<reference evidence="2 3" key="1">
    <citation type="submission" date="2018-08" db="EMBL/GenBank/DDBJ databases">
        <title>Salinimonas sediminis sp. nov., a piezophilic bacterium isolated from a deep-sea sediment sample from the New Britain Trench.</title>
        <authorList>
            <person name="Cao J."/>
        </authorList>
    </citation>
    <scope>NUCLEOTIDE SEQUENCE [LARGE SCALE GENOMIC DNA]</scope>
    <source>
        <strain evidence="2 3">N102</strain>
    </source>
</reference>
<dbReference type="AlphaFoldDB" id="A0A346NMY4"/>
<evidence type="ECO:0000256" key="1">
    <source>
        <dbReference type="SAM" id="Phobius"/>
    </source>
</evidence>
<feature type="transmembrane region" description="Helical" evidence="1">
    <location>
        <begin position="524"/>
        <end position="543"/>
    </location>
</feature>
<evidence type="ECO:0000313" key="3">
    <source>
        <dbReference type="Proteomes" id="UP000262073"/>
    </source>
</evidence>
<feature type="transmembrane region" description="Helical" evidence="1">
    <location>
        <begin position="882"/>
        <end position="902"/>
    </location>
</feature>
<dbReference type="InterPro" id="IPR001036">
    <property type="entry name" value="Acrflvin-R"/>
</dbReference>
<dbReference type="Gene3D" id="3.30.2090.10">
    <property type="entry name" value="Multidrug efflux transporter AcrB TolC docking domain, DN and DC subdomains"/>
    <property type="match status" value="2"/>
</dbReference>
<feature type="transmembrane region" description="Helical" evidence="1">
    <location>
        <begin position="460"/>
        <end position="486"/>
    </location>
</feature>
<organism evidence="2 3">
    <name type="scientific">Salinimonas sediminis</name>
    <dbReference type="NCBI Taxonomy" id="2303538"/>
    <lineage>
        <taxon>Bacteria</taxon>
        <taxon>Pseudomonadati</taxon>
        <taxon>Pseudomonadota</taxon>
        <taxon>Gammaproteobacteria</taxon>
        <taxon>Alteromonadales</taxon>
        <taxon>Alteromonadaceae</taxon>
        <taxon>Alteromonas/Salinimonas group</taxon>
        <taxon>Salinimonas</taxon>
    </lineage>
</organism>
<keyword evidence="1" id="KW-1133">Transmembrane helix</keyword>
<dbReference type="RefSeq" id="WP_117317029.1">
    <property type="nucleotide sequence ID" value="NZ_CP031769.1"/>
</dbReference>
<dbReference type="PRINTS" id="PR00702">
    <property type="entry name" value="ACRIFLAVINRP"/>
</dbReference>
<dbReference type="SUPFAM" id="SSF82714">
    <property type="entry name" value="Multidrug efflux transporter AcrB TolC docking domain, DN and DC subdomains"/>
    <property type="match status" value="2"/>
</dbReference>
<feature type="transmembrane region" description="Helical" evidence="1">
    <location>
        <begin position="434"/>
        <end position="454"/>
    </location>
</feature>
<dbReference type="EMBL" id="CP031769">
    <property type="protein sequence ID" value="AXR06891.1"/>
    <property type="molecule type" value="Genomic_DNA"/>
</dbReference>